<evidence type="ECO:0000313" key="1">
    <source>
        <dbReference type="EMBL" id="CAL8107793.1"/>
    </source>
</evidence>
<evidence type="ECO:0000313" key="2">
    <source>
        <dbReference type="Proteomes" id="UP001642540"/>
    </source>
</evidence>
<accession>A0ABP1QMD7</accession>
<sequence length="149" mass="17276">MANSKESWKQSINSEMQVPKPSLESQFCQMQSDLVSNFLIVYNLHLKIRTETSDCEIEQDKILHLREQWITLDHSSSSALVPFYKVIDEKYESVKAAIKTVKEKMEPYLGVLKSYFGEIVQDELPRSEINKMSPDRLIGAMKQFEAKIE</sequence>
<reference evidence="1 2" key="1">
    <citation type="submission" date="2024-08" db="EMBL/GenBank/DDBJ databases">
        <authorList>
            <person name="Cucini C."/>
            <person name="Frati F."/>
        </authorList>
    </citation>
    <scope>NUCLEOTIDE SEQUENCE [LARGE SCALE GENOMIC DNA]</scope>
</reference>
<dbReference type="Proteomes" id="UP001642540">
    <property type="component" value="Unassembled WGS sequence"/>
</dbReference>
<proteinExistence type="predicted"/>
<organism evidence="1 2">
    <name type="scientific">Orchesella dallaii</name>
    <dbReference type="NCBI Taxonomy" id="48710"/>
    <lineage>
        <taxon>Eukaryota</taxon>
        <taxon>Metazoa</taxon>
        <taxon>Ecdysozoa</taxon>
        <taxon>Arthropoda</taxon>
        <taxon>Hexapoda</taxon>
        <taxon>Collembola</taxon>
        <taxon>Entomobryomorpha</taxon>
        <taxon>Entomobryoidea</taxon>
        <taxon>Orchesellidae</taxon>
        <taxon>Orchesellinae</taxon>
        <taxon>Orchesella</taxon>
    </lineage>
</organism>
<dbReference type="EMBL" id="CAXLJM020000039">
    <property type="protein sequence ID" value="CAL8107793.1"/>
    <property type="molecule type" value="Genomic_DNA"/>
</dbReference>
<protein>
    <submittedName>
        <fullName evidence="1">Uncharacterized protein</fullName>
    </submittedName>
</protein>
<name>A0ABP1QMD7_9HEXA</name>
<gene>
    <name evidence="1" type="ORF">ODALV1_LOCUS12772</name>
</gene>
<keyword evidence="2" id="KW-1185">Reference proteome</keyword>
<comment type="caution">
    <text evidence="1">The sequence shown here is derived from an EMBL/GenBank/DDBJ whole genome shotgun (WGS) entry which is preliminary data.</text>
</comment>